<comment type="caution">
    <text evidence="2">The sequence shown here is derived from an EMBL/GenBank/DDBJ whole genome shotgun (WGS) entry which is preliminary data.</text>
</comment>
<dbReference type="AlphaFoldDB" id="A0AAW1BXP3"/>
<feature type="compositionally biased region" description="Basic residues" evidence="1">
    <location>
        <begin position="60"/>
        <end position="69"/>
    </location>
</feature>
<evidence type="ECO:0000313" key="3">
    <source>
        <dbReference type="Proteomes" id="UP001474421"/>
    </source>
</evidence>
<sequence>MLRREELFKCGQGALGTRRWEPDPLRRDREGSEGAYHHRVQQLKDGQPPKRVFGSGRGRSSGHPRRRGRNPSFARAHCRQHCSQQQQKQQTTWSRCCRPTRSRVLLSLRPVNMMGMRAPRNTNQFLMREKYQLMHLRSDSVGTESGGSDCEMDPLDMDSYLGVLENARGALMDCPGAEESSSPALPLSPFPAGLSKQAAGLRFFGGCVDAGVLQEESLQYFPSEDDVIESEIFMERDFHEFCSTVA</sequence>
<dbReference type="Proteomes" id="UP001474421">
    <property type="component" value="Unassembled WGS sequence"/>
</dbReference>
<evidence type="ECO:0000313" key="2">
    <source>
        <dbReference type="EMBL" id="KAK9406248.1"/>
    </source>
</evidence>
<accession>A0AAW1BXP3</accession>
<keyword evidence="3" id="KW-1185">Reference proteome</keyword>
<dbReference type="EMBL" id="JAOTOJ010000002">
    <property type="protein sequence ID" value="KAK9406248.1"/>
    <property type="molecule type" value="Genomic_DNA"/>
</dbReference>
<evidence type="ECO:0008006" key="4">
    <source>
        <dbReference type="Google" id="ProtNLM"/>
    </source>
</evidence>
<proteinExistence type="predicted"/>
<evidence type="ECO:0000256" key="1">
    <source>
        <dbReference type="SAM" id="MobiDB-lite"/>
    </source>
</evidence>
<organism evidence="2 3">
    <name type="scientific">Crotalus adamanteus</name>
    <name type="common">Eastern diamondback rattlesnake</name>
    <dbReference type="NCBI Taxonomy" id="8729"/>
    <lineage>
        <taxon>Eukaryota</taxon>
        <taxon>Metazoa</taxon>
        <taxon>Chordata</taxon>
        <taxon>Craniata</taxon>
        <taxon>Vertebrata</taxon>
        <taxon>Euteleostomi</taxon>
        <taxon>Lepidosauria</taxon>
        <taxon>Squamata</taxon>
        <taxon>Bifurcata</taxon>
        <taxon>Unidentata</taxon>
        <taxon>Episquamata</taxon>
        <taxon>Toxicofera</taxon>
        <taxon>Serpentes</taxon>
        <taxon>Colubroidea</taxon>
        <taxon>Viperidae</taxon>
        <taxon>Crotalinae</taxon>
        <taxon>Crotalus</taxon>
    </lineage>
</organism>
<feature type="compositionally biased region" description="Basic and acidic residues" evidence="1">
    <location>
        <begin position="18"/>
        <end position="36"/>
    </location>
</feature>
<name>A0AAW1BXP3_CROAD</name>
<feature type="region of interest" description="Disordered" evidence="1">
    <location>
        <begin position="18"/>
        <end position="74"/>
    </location>
</feature>
<reference evidence="2 3" key="1">
    <citation type="journal article" date="2024" name="Proc. Natl. Acad. Sci. U.S.A.">
        <title>The genetic regulatory architecture and epigenomic basis for age-related changes in rattlesnake venom.</title>
        <authorList>
            <person name="Hogan M.P."/>
            <person name="Holding M.L."/>
            <person name="Nystrom G.S."/>
            <person name="Colston T.J."/>
            <person name="Bartlett D.A."/>
            <person name="Mason A.J."/>
            <person name="Ellsworth S.A."/>
            <person name="Rautsaw R.M."/>
            <person name="Lawrence K.C."/>
            <person name="Strickland J.L."/>
            <person name="He B."/>
            <person name="Fraser P."/>
            <person name="Margres M.J."/>
            <person name="Gilbert D.M."/>
            <person name="Gibbs H.L."/>
            <person name="Parkinson C.L."/>
            <person name="Rokyta D.R."/>
        </authorList>
    </citation>
    <scope>NUCLEOTIDE SEQUENCE [LARGE SCALE GENOMIC DNA]</scope>
    <source>
        <strain evidence="2">DRR0105</strain>
    </source>
</reference>
<gene>
    <name evidence="2" type="ORF">NXF25_005022</name>
</gene>
<protein>
    <recommendedName>
        <fullName evidence="4">Coiled-coil domain-containing glutamate-rich protein 1</fullName>
    </recommendedName>
</protein>